<evidence type="ECO:0000256" key="2">
    <source>
        <dbReference type="SAM" id="MobiDB-lite"/>
    </source>
</evidence>
<keyword evidence="5" id="KW-1185">Reference proteome</keyword>
<evidence type="ECO:0000256" key="1">
    <source>
        <dbReference type="PROSITE-ProRule" id="PRU00042"/>
    </source>
</evidence>
<evidence type="ECO:0000259" key="3">
    <source>
        <dbReference type="PROSITE" id="PS50157"/>
    </source>
</evidence>
<keyword evidence="1" id="KW-0863">Zinc-finger</keyword>
<keyword evidence="1" id="KW-0479">Metal-binding</keyword>
<comment type="caution">
    <text evidence="4">The sequence shown here is derived from an EMBL/GenBank/DDBJ whole genome shotgun (WGS) entry which is preliminary data.</text>
</comment>
<sequence>MHTPKVASHMYASLQKGHCRAKLGAQKASPSRADYFRSGKVDVRMFSAWNVGKILQGKLSLRRHMLACHTKQCDEQGMMLLCPECGHTFTNQSCFRKHMQLAHTKEKYGCALCGFMTPQQEIPGKAHGNSPEALALPKTLHMR</sequence>
<dbReference type="AlphaFoldDB" id="A0ABD0L7K1"/>
<organism evidence="4 5">
    <name type="scientific">Batillaria attramentaria</name>
    <dbReference type="NCBI Taxonomy" id="370345"/>
    <lineage>
        <taxon>Eukaryota</taxon>
        <taxon>Metazoa</taxon>
        <taxon>Spiralia</taxon>
        <taxon>Lophotrochozoa</taxon>
        <taxon>Mollusca</taxon>
        <taxon>Gastropoda</taxon>
        <taxon>Caenogastropoda</taxon>
        <taxon>Sorbeoconcha</taxon>
        <taxon>Cerithioidea</taxon>
        <taxon>Batillariidae</taxon>
        <taxon>Batillaria</taxon>
    </lineage>
</organism>
<gene>
    <name evidence="4" type="ORF">BaRGS_00013557</name>
</gene>
<evidence type="ECO:0000313" key="4">
    <source>
        <dbReference type="EMBL" id="KAK7495147.1"/>
    </source>
</evidence>
<accession>A0ABD0L7K1</accession>
<dbReference type="GO" id="GO:0008270">
    <property type="term" value="F:zinc ion binding"/>
    <property type="evidence" value="ECO:0007669"/>
    <property type="project" value="UniProtKB-KW"/>
</dbReference>
<dbReference type="InterPro" id="IPR013087">
    <property type="entry name" value="Znf_C2H2_type"/>
</dbReference>
<reference evidence="4 5" key="1">
    <citation type="journal article" date="2023" name="Sci. Data">
        <title>Genome assembly of the Korean intertidal mud-creeper Batillaria attramentaria.</title>
        <authorList>
            <person name="Patra A.K."/>
            <person name="Ho P.T."/>
            <person name="Jun S."/>
            <person name="Lee S.J."/>
            <person name="Kim Y."/>
            <person name="Won Y.J."/>
        </authorList>
    </citation>
    <scope>NUCLEOTIDE SEQUENCE [LARGE SCALE GENOMIC DNA]</scope>
    <source>
        <strain evidence="4">Wonlab-2016</strain>
    </source>
</reference>
<dbReference type="PROSITE" id="PS00028">
    <property type="entry name" value="ZINC_FINGER_C2H2_1"/>
    <property type="match status" value="1"/>
</dbReference>
<proteinExistence type="predicted"/>
<dbReference type="EMBL" id="JACVVK020000077">
    <property type="protein sequence ID" value="KAK7495147.1"/>
    <property type="molecule type" value="Genomic_DNA"/>
</dbReference>
<feature type="domain" description="C2H2-type" evidence="3">
    <location>
        <begin position="80"/>
        <end position="108"/>
    </location>
</feature>
<protein>
    <recommendedName>
        <fullName evidence="3">C2H2-type domain-containing protein</fullName>
    </recommendedName>
</protein>
<evidence type="ECO:0000313" key="5">
    <source>
        <dbReference type="Proteomes" id="UP001519460"/>
    </source>
</evidence>
<name>A0ABD0L7K1_9CAEN</name>
<feature type="region of interest" description="Disordered" evidence="2">
    <location>
        <begin position="124"/>
        <end position="143"/>
    </location>
</feature>
<dbReference type="PROSITE" id="PS50157">
    <property type="entry name" value="ZINC_FINGER_C2H2_2"/>
    <property type="match status" value="1"/>
</dbReference>
<dbReference type="Gene3D" id="3.30.160.60">
    <property type="entry name" value="Classic Zinc Finger"/>
    <property type="match status" value="1"/>
</dbReference>
<keyword evidence="1" id="KW-0862">Zinc</keyword>
<dbReference type="Proteomes" id="UP001519460">
    <property type="component" value="Unassembled WGS sequence"/>
</dbReference>